<feature type="non-terminal residue" evidence="6">
    <location>
        <position position="228"/>
    </location>
</feature>
<feature type="domain" description="EGF-like calcium-binding" evidence="5">
    <location>
        <begin position="105"/>
        <end position="148"/>
    </location>
</feature>
<dbReference type="SMART" id="SM00179">
    <property type="entry name" value="EGF_CA"/>
    <property type="match status" value="3"/>
</dbReference>
<keyword evidence="3" id="KW-0325">Glycoprotein</keyword>
<evidence type="ECO:0000256" key="3">
    <source>
        <dbReference type="ARBA" id="ARBA00023180"/>
    </source>
</evidence>
<dbReference type="STRING" id="299467.A0A443S6L3"/>
<dbReference type="PROSITE" id="PS01187">
    <property type="entry name" value="EGF_CA"/>
    <property type="match status" value="1"/>
</dbReference>
<dbReference type="Pfam" id="PF07645">
    <property type="entry name" value="EGF_CA"/>
    <property type="match status" value="2"/>
</dbReference>
<dbReference type="GO" id="GO:0005615">
    <property type="term" value="C:extracellular space"/>
    <property type="evidence" value="ECO:0007669"/>
    <property type="project" value="TreeGrafter"/>
</dbReference>
<dbReference type="VEuPathDB" id="VectorBase:LDEU008897"/>
<dbReference type="PANTHER" id="PTHR24042:SF8">
    <property type="match status" value="1"/>
</dbReference>
<dbReference type="Gene3D" id="2.10.25.10">
    <property type="entry name" value="Laminin"/>
    <property type="match status" value="3"/>
</dbReference>
<dbReference type="InterPro" id="IPR049883">
    <property type="entry name" value="NOTCH1_EGF-like"/>
</dbReference>
<dbReference type="SUPFAM" id="SSF57184">
    <property type="entry name" value="Growth factor receptor domain"/>
    <property type="match status" value="1"/>
</dbReference>
<dbReference type="InterPro" id="IPR018097">
    <property type="entry name" value="EGF_Ca-bd_CS"/>
</dbReference>
<dbReference type="InterPro" id="IPR009030">
    <property type="entry name" value="Growth_fac_rcpt_cys_sf"/>
</dbReference>
<feature type="compositionally biased region" description="Acidic residues" evidence="4">
    <location>
        <begin position="16"/>
        <end position="28"/>
    </location>
</feature>
<dbReference type="GO" id="GO:0005509">
    <property type="term" value="F:calcium ion binding"/>
    <property type="evidence" value="ECO:0007669"/>
    <property type="project" value="InterPro"/>
</dbReference>
<dbReference type="InterPro" id="IPR051586">
    <property type="entry name" value="PKC-binding_NELL"/>
</dbReference>
<dbReference type="Proteomes" id="UP000288716">
    <property type="component" value="Unassembled WGS sequence"/>
</dbReference>
<evidence type="ECO:0000256" key="1">
    <source>
        <dbReference type="ARBA" id="ARBA00022536"/>
    </source>
</evidence>
<dbReference type="GO" id="GO:0008201">
    <property type="term" value="F:heparin binding"/>
    <property type="evidence" value="ECO:0007669"/>
    <property type="project" value="TreeGrafter"/>
</dbReference>
<dbReference type="InterPro" id="IPR001881">
    <property type="entry name" value="EGF-like_Ca-bd_dom"/>
</dbReference>
<reference evidence="6 7" key="1">
    <citation type="journal article" date="2018" name="Gigascience">
        <title>Genomes of trombidid mites reveal novel predicted allergens and laterally-transferred genes associated with secondary metabolism.</title>
        <authorList>
            <person name="Dong X."/>
            <person name="Chaisiri K."/>
            <person name="Xia D."/>
            <person name="Armstrong S.D."/>
            <person name="Fang Y."/>
            <person name="Donnelly M.J."/>
            <person name="Kadowaki T."/>
            <person name="McGarry J.W."/>
            <person name="Darby A.C."/>
            <person name="Makepeace B.L."/>
        </authorList>
    </citation>
    <scope>NUCLEOTIDE SEQUENCE [LARGE SCALE GENOMIC DNA]</scope>
    <source>
        <strain evidence="6">UoL-UT</strain>
    </source>
</reference>
<dbReference type="AlphaFoldDB" id="A0A443S6L3"/>
<organism evidence="6 7">
    <name type="scientific">Leptotrombidium deliense</name>
    <dbReference type="NCBI Taxonomy" id="299467"/>
    <lineage>
        <taxon>Eukaryota</taxon>
        <taxon>Metazoa</taxon>
        <taxon>Ecdysozoa</taxon>
        <taxon>Arthropoda</taxon>
        <taxon>Chelicerata</taxon>
        <taxon>Arachnida</taxon>
        <taxon>Acari</taxon>
        <taxon>Acariformes</taxon>
        <taxon>Trombidiformes</taxon>
        <taxon>Prostigmata</taxon>
        <taxon>Anystina</taxon>
        <taxon>Parasitengona</taxon>
        <taxon>Trombiculoidea</taxon>
        <taxon>Trombiculidae</taxon>
        <taxon>Leptotrombidium</taxon>
    </lineage>
</organism>
<evidence type="ECO:0000313" key="7">
    <source>
        <dbReference type="Proteomes" id="UP000288716"/>
    </source>
</evidence>
<comment type="caution">
    <text evidence="6">The sequence shown here is derived from an EMBL/GenBank/DDBJ whole genome shotgun (WGS) entry which is preliminary data.</text>
</comment>
<proteinExistence type="predicted"/>
<feature type="domain" description="EGF-like calcium-binding" evidence="5">
    <location>
        <begin position="174"/>
        <end position="218"/>
    </location>
</feature>
<evidence type="ECO:0000256" key="2">
    <source>
        <dbReference type="ARBA" id="ARBA00023157"/>
    </source>
</evidence>
<evidence type="ECO:0000259" key="5">
    <source>
        <dbReference type="SMART" id="SM00179"/>
    </source>
</evidence>
<gene>
    <name evidence="6" type="ORF">B4U80_13431</name>
</gene>
<evidence type="ECO:0000313" key="6">
    <source>
        <dbReference type="EMBL" id="RWS23143.1"/>
    </source>
</evidence>
<accession>A0A443S6L3</accession>
<dbReference type="PANTHER" id="PTHR24042">
    <property type="entry name" value="NEL HOMOLOG"/>
    <property type="match status" value="1"/>
</dbReference>
<feature type="region of interest" description="Disordered" evidence="4">
    <location>
        <begin position="1"/>
        <end position="29"/>
    </location>
</feature>
<feature type="compositionally biased region" description="Basic and acidic residues" evidence="4">
    <location>
        <begin position="1"/>
        <end position="15"/>
    </location>
</feature>
<keyword evidence="1" id="KW-0245">EGF-like domain</keyword>
<evidence type="ECO:0000256" key="4">
    <source>
        <dbReference type="SAM" id="MobiDB-lite"/>
    </source>
</evidence>
<name>A0A443S6L3_9ACAR</name>
<dbReference type="OrthoDB" id="6430273at2759"/>
<feature type="domain" description="EGF-like calcium-binding" evidence="5">
    <location>
        <begin position="56"/>
        <end position="104"/>
    </location>
</feature>
<keyword evidence="7" id="KW-1185">Reference proteome</keyword>
<protein>
    <submittedName>
        <fullName evidence="6">Fibulin-1-like protein</fullName>
    </submittedName>
</protein>
<dbReference type="EMBL" id="NCKV01007034">
    <property type="protein sequence ID" value="RWS23143.1"/>
    <property type="molecule type" value="Genomic_DNA"/>
</dbReference>
<sequence>MLSGDLTREESKNDEGNFEDEENGELSEEMYGRQSNSVANCVFGQTYNEVTEKCEEENLCVSLHNPCGNIMECEPLWGNFKCHIKKINSTHCPEGYKMRNGYCEDINECEEHSKCAKPKVCNNYEGGYTCTDSNEKRNEIDDSETSFEEDLIFSNVNNCGKGYIFNLDEEECVDFDECKTQTHNCKHGTICKNIDGSFTCEQIKCEGGKSVNVEGRCVDSPIQKSCSP</sequence>
<keyword evidence="2" id="KW-1015">Disulfide bond</keyword>